<feature type="transmembrane region" description="Helical" evidence="2">
    <location>
        <begin position="12"/>
        <end position="33"/>
    </location>
</feature>
<evidence type="ECO:0000313" key="3">
    <source>
        <dbReference type="EMBL" id="SEU43112.1"/>
    </source>
</evidence>
<dbReference type="EMBL" id="FOHX01000021">
    <property type="protein sequence ID" value="SEU43112.1"/>
    <property type="molecule type" value="Genomic_DNA"/>
</dbReference>
<evidence type="ECO:0000313" key="4">
    <source>
        <dbReference type="Proteomes" id="UP000199361"/>
    </source>
</evidence>
<accession>A0A1I0LQG4</accession>
<evidence type="ECO:0000256" key="1">
    <source>
        <dbReference type="SAM" id="MobiDB-lite"/>
    </source>
</evidence>
<name>A0A1I0LQG4_9ACTN</name>
<dbReference type="RefSeq" id="WP_143082579.1">
    <property type="nucleotide sequence ID" value="NZ_FOHX01000021.1"/>
</dbReference>
<feature type="compositionally biased region" description="Pro residues" evidence="1">
    <location>
        <begin position="109"/>
        <end position="118"/>
    </location>
</feature>
<protein>
    <submittedName>
        <fullName evidence="3">Uncharacterized protein</fullName>
    </submittedName>
</protein>
<dbReference type="AlphaFoldDB" id="A0A1I0LQG4"/>
<reference evidence="3 4" key="1">
    <citation type="submission" date="2016-10" db="EMBL/GenBank/DDBJ databases">
        <authorList>
            <person name="de Groot N.N."/>
        </authorList>
    </citation>
    <scope>NUCLEOTIDE SEQUENCE [LARGE SCALE GENOMIC DNA]</scope>
    <source>
        <strain evidence="3 4">CGMCC 4.5598</strain>
    </source>
</reference>
<dbReference type="Proteomes" id="UP000199361">
    <property type="component" value="Unassembled WGS sequence"/>
</dbReference>
<sequence length="131" mass="13787">MSTEQAGSSTATMVTSAVVLVVALLAVLAVLVVRSRRTRPATAGHVEPVPAAPVPQHGFAKPIEDYPWTRQLLEAIENVTALDEQDRAKPSAPHDSGTDPEATAAWTPPFKPYIPPPAGDDDDTKPGSTTP</sequence>
<feature type="region of interest" description="Disordered" evidence="1">
    <location>
        <begin position="79"/>
        <end position="131"/>
    </location>
</feature>
<feature type="region of interest" description="Disordered" evidence="1">
    <location>
        <begin position="39"/>
        <end position="59"/>
    </location>
</feature>
<keyword evidence="2" id="KW-1133">Transmembrane helix</keyword>
<organism evidence="3 4">
    <name type="scientific">Nonomuraea wenchangensis</name>
    <dbReference type="NCBI Taxonomy" id="568860"/>
    <lineage>
        <taxon>Bacteria</taxon>
        <taxon>Bacillati</taxon>
        <taxon>Actinomycetota</taxon>
        <taxon>Actinomycetes</taxon>
        <taxon>Streptosporangiales</taxon>
        <taxon>Streptosporangiaceae</taxon>
        <taxon>Nonomuraea</taxon>
    </lineage>
</organism>
<dbReference type="OrthoDB" id="9847597at2"/>
<evidence type="ECO:0000256" key="2">
    <source>
        <dbReference type="SAM" id="Phobius"/>
    </source>
</evidence>
<keyword evidence="4" id="KW-1185">Reference proteome</keyword>
<keyword evidence="2" id="KW-0472">Membrane</keyword>
<keyword evidence="2" id="KW-0812">Transmembrane</keyword>
<proteinExistence type="predicted"/>
<gene>
    <name evidence="3" type="ORF">SAMN05421811_1218</name>
</gene>